<accession>A0A6A3TGK6</accession>
<feature type="compositionally biased region" description="Basic and acidic residues" evidence="1">
    <location>
        <begin position="26"/>
        <end position="39"/>
    </location>
</feature>
<reference evidence="3 4" key="1">
    <citation type="submission" date="2018-08" db="EMBL/GenBank/DDBJ databases">
        <title>Genomic investigation of the strawberry pathogen Phytophthora fragariae indicates pathogenicity is determined by transcriptional variation in three key races.</title>
        <authorList>
            <person name="Adams T.M."/>
            <person name="Armitage A.D."/>
            <person name="Sobczyk M.K."/>
            <person name="Bates H.J."/>
            <person name="Dunwell J.M."/>
            <person name="Nellist C.F."/>
            <person name="Harrison R.J."/>
        </authorList>
    </citation>
    <scope>NUCLEOTIDE SEQUENCE [LARGE SCALE GENOMIC DNA]</scope>
    <source>
        <strain evidence="3 4">NOV-71</strain>
    </source>
</reference>
<evidence type="ECO:0000259" key="2">
    <source>
        <dbReference type="Pfam" id="PF21056"/>
    </source>
</evidence>
<dbReference type="InterPro" id="IPR048324">
    <property type="entry name" value="ZSWIM1-3_RNaseH-like"/>
</dbReference>
<evidence type="ECO:0000256" key="1">
    <source>
        <dbReference type="SAM" id="MobiDB-lite"/>
    </source>
</evidence>
<feature type="region of interest" description="Disordered" evidence="1">
    <location>
        <begin position="17"/>
        <end position="103"/>
    </location>
</feature>
<dbReference type="EMBL" id="QXFZ01000149">
    <property type="protein sequence ID" value="KAE9130135.1"/>
    <property type="molecule type" value="Genomic_DNA"/>
</dbReference>
<evidence type="ECO:0000313" key="4">
    <source>
        <dbReference type="Proteomes" id="UP000441208"/>
    </source>
</evidence>
<name>A0A6A3TGK6_9STRA</name>
<sequence length="171" mass="18806">MRTKFTVVSAACEQCGHLNHGSVSEDSYHPQADERERRAKLQLQTNSAGTEEEEVEEDAEDENADVAEDAAEGEDDAEEDDAEEEEEDAGDVEEGGSQLSDEDQVAELLVNFNMSAEGNVSTVNENARGQTAVVSISSELMRKHYSRFPELLLVDCTHKTNRCVSSINTHL</sequence>
<feature type="domain" description="ZSWIM1/3 RNaseH-like" evidence="2">
    <location>
        <begin position="111"/>
        <end position="162"/>
    </location>
</feature>
<dbReference type="Proteomes" id="UP000441208">
    <property type="component" value="Unassembled WGS sequence"/>
</dbReference>
<comment type="caution">
    <text evidence="3">The sequence shown here is derived from an EMBL/GenBank/DDBJ whole genome shotgun (WGS) entry which is preliminary data.</text>
</comment>
<organism evidence="3 4">
    <name type="scientific">Phytophthora fragariae</name>
    <dbReference type="NCBI Taxonomy" id="53985"/>
    <lineage>
        <taxon>Eukaryota</taxon>
        <taxon>Sar</taxon>
        <taxon>Stramenopiles</taxon>
        <taxon>Oomycota</taxon>
        <taxon>Peronosporomycetes</taxon>
        <taxon>Peronosporales</taxon>
        <taxon>Peronosporaceae</taxon>
        <taxon>Phytophthora</taxon>
    </lineage>
</organism>
<proteinExistence type="predicted"/>
<dbReference type="Pfam" id="PF21056">
    <property type="entry name" value="ZSWIM1-3_RNaseH-like"/>
    <property type="match status" value="1"/>
</dbReference>
<gene>
    <name evidence="3" type="ORF">PF007_g4629</name>
</gene>
<dbReference type="AlphaFoldDB" id="A0A6A3TGK6"/>
<evidence type="ECO:0000313" key="3">
    <source>
        <dbReference type="EMBL" id="KAE9130135.1"/>
    </source>
</evidence>
<protein>
    <recommendedName>
        <fullName evidence="2">ZSWIM1/3 RNaseH-like domain-containing protein</fullName>
    </recommendedName>
</protein>
<feature type="compositionally biased region" description="Acidic residues" evidence="1">
    <location>
        <begin position="50"/>
        <end position="103"/>
    </location>
</feature>